<keyword evidence="2" id="KW-1015">Disulfide bond</keyword>
<name>A0A448X3H5_9PLAT</name>
<reference evidence="4" key="1">
    <citation type="submission" date="2018-11" db="EMBL/GenBank/DDBJ databases">
        <authorList>
            <consortium name="Pathogen Informatics"/>
        </authorList>
    </citation>
    <scope>NUCLEOTIDE SEQUENCE</scope>
</reference>
<dbReference type="GO" id="GO:0005886">
    <property type="term" value="C:plasma membrane"/>
    <property type="evidence" value="ECO:0007669"/>
    <property type="project" value="TreeGrafter"/>
</dbReference>
<dbReference type="InterPro" id="IPR050958">
    <property type="entry name" value="Cell_Adh-Cytoskel_Orgn"/>
</dbReference>
<comment type="caution">
    <text evidence="4">The sequence shown here is derived from an EMBL/GenBank/DDBJ whole genome shotgun (WGS) entry which is preliminary data.</text>
</comment>
<evidence type="ECO:0000313" key="4">
    <source>
        <dbReference type="EMBL" id="VEL26886.1"/>
    </source>
</evidence>
<accession>A0A448X3H5</accession>
<organism evidence="4 5">
    <name type="scientific">Protopolystoma xenopodis</name>
    <dbReference type="NCBI Taxonomy" id="117903"/>
    <lineage>
        <taxon>Eukaryota</taxon>
        <taxon>Metazoa</taxon>
        <taxon>Spiralia</taxon>
        <taxon>Lophotrochozoa</taxon>
        <taxon>Platyhelminthes</taxon>
        <taxon>Monogenea</taxon>
        <taxon>Polyopisthocotylea</taxon>
        <taxon>Polystomatidea</taxon>
        <taxon>Polystomatidae</taxon>
        <taxon>Protopolystoma</taxon>
    </lineage>
</organism>
<dbReference type="InterPro" id="IPR003599">
    <property type="entry name" value="Ig_sub"/>
</dbReference>
<dbReference type="Pfam" id="PF07679">
    <property type="entry name" value="I-set"/>
    <property type="match status" value="1"/>
</dbReference>
<dbReference type="InterPro" id="IPR013098">
    <property type="entry name" value="Ig_I-set"/>
</dbReference>
<feature type="domain" description="Ig-like" evidence="3">
    <location>
        <begin position="57"/>
        <end position="219"/>
    </location>
</feature>
<evidence type="ECO:0000256" key="1">
    <source>
        <dbReference type="ARBA" id="ARBA00022729"/>
    </source>
</evidence>
<dbReference type="PANTHER" id="PTHR45080:SF8">
    <property type="entry name" value="IG-LIKE DOMAIN-CONTAINING PROTEIN"/>
    <property type="match status" value="1"/>
</dbReference>
<dbReference type="SUPFAM" id="SSF48726">
    <property type="entry name" value="Immunoglobulin"/>
    <property type="match status" value="1"/>
</dbReference>
<proteinExistence type="predicted"/>
<dbReference type="InterPro" id="IPR007110">
    <property type="entry name" value="Ig-like_dom"/>
</dbReference>
<evidence type="ECO:0000259" key="3">
    <source>
        <dbReference type="PROSITE" id="PS50835"/>
    </source>
</evidence>
<dbReference type="InterPro" id="IPR013783">
    <property type="entry name" value="Ig-like_fold"/>
</dbReference>
<dbReference type="AlphaFoldDB" id="A0A448X3H5"/>
<dbReference type="CDD" id="cd00096">
    <property type="entry name" value="Ig"/>
    <property type="match status" value="1"/>
</dbReference>
<protein>
    <recommendedName>
        <fullName evidence="3">Ig-like domain-containing protein</fullName>
    </recommendedName>
</protein>
<sequence length="239" mass="25714">MTLTADSSTAARLMPARQHRAARLPACMVADLHRGLFLPSKEEVVAISDCLGDTIRPQFLDSNVRVSIEAVQNETVRLSCEALGDPRPQFTWYRRDVVILQPSMDVPSLPSGSAASGSDVVSLGYQEVGGLPVANLFDRSAMQPGDLDLEAYRSVSGGNAGAVNSASIGANRMRLTMNMAALRGGQVLQLANVQPSDVDEYTCTANNGGGPIEKRFNLTVIGEFHAHTREKWLDLVFAI</sequence>
<keyword evidence="1" id="KW-0732">Signal</keyword>
<evidence type="ECO:0000256" key="2">
    <source>
        <dbReference type="ARBA" id="ARBA00023157"/>
    </source>
</evidence>
<dbReference type="SMART" id="SM00408">
    <property type="entry name" value="IGc2"/>
    <property type="match status" value="1"/>
</dbReference>
<dbReference type="PROSITE" id="PS50835">
    <property type="entry name" value="IG_LIKE"/>
    <property type="match status" value="1"/>
</dbReference>
<keyword evidence="5" id="KW-1185">Reference proteome</keyword>
<dbReference type="Gene3D" id="2.60.40.10">
    <property type="entry name" value="Immunoglobulins"/>
    <property type="match status" value="1"/>
</dbReference>
<dbReference type="GO" id="GO:0007156">
    <property type="term" value="P:homophilic cell adhesion via plasma membrane adhesion molecules"/>
    <property type="evidence" value="ECO:0007669"/>
    <property type="project" value="TreeGrafter"/>
</dbReference>
<dbReference type="SMART" id="SM00409">
    <property type="entry name" value="IG"/>
    <property type="match status" value="1"/>
</dbReference>
<dbReference type="Proteomes" id="UP000784294">
    <property type="component" value="Unassembled WGS sequence"/>
</dbReference>
<dbReference type="PANTHER" id="PTHR45080">
    <property type="entry name" value="CONTACTIN 5"/>
    <property type="match status" value="1"/>
</dbReference>
<evidence type="ECO:0000313" key="5">
    <source>
        <dbReference type="Proteomes" id="UP000784294"/>
    </source>
</evidence>
<gene>
    <name evidence="4" type="ORF">PXEA_LOCUS20326</name>
</gene>
<dbReference type="InterPro" id="IPR003598">
    <property type="entry name" value="Ig_sub2"/>
</dbReference>
<dbReference type="OrthoDB" id="6097658at2759"/>
<dbReference type="EMBL" id="CAAALY010083433">
    <property type="protein sequence ID" value="VEL26886.1"/>
    <property type="molecule type" value="Genomic_DNA"/>
</dbReference>
<dbReference type="InterPro" id="IPR036179">
    <property type="entry name" value="Ig-like_dom_sf"/>
</dbReference>